<feature type="compositionally biased region" description="Low complexity" evidence="5">
    <location>
        <begin position="256"/>
        <end position="268"/>
    </location>
</feature>
<feature type="region of interest" description="Disordered" evidence="5">
    <location>
        <begin position="246"/>
        <end position="313"/>
    </location>
</feature>
<keyword evidence="4" id="KW-0539">Nucleus</keyword>
<dbReference type="Proteomes" id="UP001177140">
    <property type="component" value="Unassembled WGS sequence"/>
</dbReference>
<dbReference type="PROSITE" id="PS51005">
    <property type="entry name" value="NAC"/>
    <property type="match status" value="1"/>
</dbReference>
<dbReference type="InterPro" id="IPR036093">
    <property type="entry name" value="NAC_dom_sf"/>
</dbReference>
<feature type="domain" description="NAC" evidence="6">
    <location>
        <begin position="20"/>
        <end position="209"/>
    </location>
</feature>
<protein>
    <recommendedName>
        <fullName evidence="6">NAC domain-containing protein</fullName>
    </recommendedName>
</protein>
<gene>
    <name evidence="7" type="ORF">MKW94_010600</name>
</gene>
<evidence type="ECO:0000259" key="6">
    <source>
        <dbReference type="PROSITE" id="PS51005"/>
    </source>
</evidence>
<dbReference type="GO" id="GO:0003677">
    <property type="term" value="F:DNA binding"/>
    <property type="evidence" value="ECO:0007669"/>
    <property type="project" value="UniProtKB-KW"/>
</dbReference>
<dbReference type="PANTHER" id="PTHR31744:SF65">
    <property type="entry name" value="TRANSCRIPTION FACTOR JUNGBRUNNEN 1"/>
    <property type="match status" value="1"/>
</dbReference>
<evidence type="ECO:0000256" key="1">
    <source>
        <dbReference type="ARBA" id="ARBA00023015"/>
    </source>
</evidence>
<dbReference type="SUPFAM" id="SSF101941">
    <property type="entry name" value="NAC domain"/>
    <property type="match status" value="1"/>
</dbReference>
<sequence length="395" mass="44674">MMMNNNNTHNNKNDAEEEILLPGFRFHPTDEELVGFYLRRKVEKKPLSIEIIKQIDVYKYDPWDLPMSPVGDKELYFFCLRERKYKNSVRPNRVTGSGFWKATGIDKPIYSSVAASSEASHTNNNNNNKHCVGLKKSLVYYRGSAGKGTKTDWMMHEFRLPPSVVATVGMPSAKLNPTIHHLNSKKISSTTSMHDQEAEIWTLCRIFKRTVTSYSINHKNKYPPTSQIWVNSTAAATNNIISSSTATNYHTSPQQSFSMESENRSSSSTDKKLNYYTSEEYSTTSGGNNNQQGGIINKTSRPGGEVITHENNQIHSTERDISCLFSGELMTDRITHQHHREAPMVLQQQSNNVSNFQNLNGARPNDIFFLDYGIWDELGSVLGISSDQALLHGYT</sequence>
<evidence type="ECO:0000256" key="4">
    <source>
        <dbReference type="ARBA" id="ARBA00023242"/>
    </source>
</evidence>
<dbReference type="AlphaFoldDB" id="A0AA41VX16"/>
<feature type="compositionally biased region" description="Polar residues" evidence="5">
    <location>
        <begin position="246"/>
        <end position="255"/>
    </location>
</feature>
<keyword evidence="1" id="KW-0805">Transcription regulation</keyword>
<evidence type="ECO:0000256" key="2">
    <source>
        <dbReference type="ARBA" id="ARBA00023125"/>
    </source>
</evidence>
<keyword evidence="3" id="KW-0804">Transcription</keyword>
<dbReference type="InterPro" id="IPR003441">
    <property type="entry name" value="NAC-dom"/>
</dbReference>
<evidence type="ECO:0000313" key="8">
    <source>
        <dbReference type="Proteomes" id="UP001177140"/>
    </source>
</evidence>
<evidence type="ECO:0000313" key="7">
    <source>
        <dbReference type="EMBL" id="MCL7048820.1"/>
    </source>
</evidence>
<organism evidence="7 8">
    <name type="scientific">Papaver nudicaule</name>
    <name type="common">Iceland poppy</name>
    <dbReference type="NCBI Taxonomy" id="74823"/>
    <lineage>
        <taxon>Eukaryota</taxon>
        <taxon>Viridiplantae</taxon>
        <taxon>Streptophyta</taxon>
        <taxon>Embryophyta</taxon>
        <taxon>Tracheophyta</taxon>
        <taxon>Spermatophyta</taxon>
        <taxon>Magnoliopsida</taxon>
        <taxon>Ranunculales</taxon>
        <taxon>Papaveraceae</taxon>
        <taxon>Papaveroideae</taxon>
        <taxon>Papaver</taxon>
    </lineage>
</organism>
<evidence type="ECO:0000256" key="3">
    <source>
        <dbReference type="ARBA" id="ARBA00023163"/>
    </source>
</evidence>
<dbReference type="Pfam" id="PF02365">
    <property type="entry name" value="NAM"/>
    <property type="match status" value="1"/>
</dbReference>
<reference evidence="7" key="1">
    <citation type="submission" date="2022-03" db="EMBL/GenBank/DDBJ databases">
        <title>A functionally conserved STORR gene fusion in Papaver species that diverged 16.8 million years ago.</title>
        <authorList>
            <person name="Catania T."/>
        </authorList>
    </citation>
    <scope>NUCLEOTIDE SEQUENCE</scope>
    <source>
        <strain evidence="7">S-191538</strain>
    </source>
</reference>
<proteinExistence type="predicted"/>
<feature type="compositionally biased region" description="Low complexity" evidence="5">
    <location>
        <begin position="286"/>
        <end position="297"/>
    </location>
</feature>
<dbReference type="PANTHER" id="PTHR31744">
    <property type="entry name" value="PROTEIN CUP-SHAPED COTYLEDON 2-RELATED"/>
    <property type="match status" value="1"/>
</dbReference>
<keyword evidence="8" id="KW-1185">Reference proteome</keyword>
<accession>A0AA41VX16</accession>
<dbReference type="GO" id="GO:0006355">
    <property type="term" value="P:regulation of DNA-templated transcription"/>
    <property type="evidence" value="ECO:0007669"/>
    <property type="project" value="InterPro"/>
</dbReference>
<dbReference type="Gene3D" id="2.170.150.80">
    <property type="entry name" value="NAC domain"/>
    <property type="match status" value="1"/>
</dbReference>
<keyword evidence="2" id="KW-0238">DNA-binding</keyword>
<evidence type="ECO:0000256" key="5">
    <source>
        <dbReference type="SAM" id="MobiDB-lite"/>
    </source>
</evidence>
<dbReference type="EMBL" id="JAJJMA010308632">
    <property type="protein sequence ID" value="MCL7048820.1"/>
    <property type="molecule type" value="Genomic_DNA"/>
</dbReference>
<name>A0AA41VX16_PAPNU</name>
<feature type="compositionally biased region" description="Polar residues" evidence="5">
    <location>
        <begin position="275"/>
        <end position="285"/>
    </location>
</feature>
<comment type="caution">
    <text evidence="7">The sequence shown here is derived from an EMBL/GenBank/DDBJ whole genome shotgun (WGS) entry which is preliminary data.</text>
</comment>